<comment type="caution">
    <text evidence="1">The sequence shown here is derived from an EMBL/GenBank/DDBJ whole genome shotgun (WGS) entry which is preliminary data.</text>
</comment>
<proteinExistence type="predicted"/>
<evidence type="ECO:0000313" key="2">
    <source>
        <dbReference type="Proteomes" id="UP000177418"/>
    </source>
</evidence>
<dbReference type="AlphaFoldDB" id="A0A1F7JI99"/>
<accession>A0A1F7JI99</accession>
<name>A0A1F7JI99_9BACT</name>
<protein>
    <submittedName>
        <fullName evidence="1">Uncharacterized protein</fullName>
    </submittedName>
</protein>
<evidence type="ECO:0000313" key="1">
    <source>
        <dbReference type="EMBL" id="OGK55329.1"/>
    </source>
</evidence>
<dbReference type="Proteomes" id="UP000177418">
    <property type="component" value="Unassembled WGS sequence"/>
</dbReference>
<gene>
    <name evidence="1" type="ORF">A3H78_04490</name>
</gene>
<dbReference type="EMBL" id="MGAV01000007">
    <property type="protein sequence ID" value="OGK55329.1"/>
    <property type="molecule type" value="Genomic_DNA"/>
</dbReference>
<reference evidence="1 2" key="1">
    <citation type="journal article" date="2016" name="Nat. Commun.">
        <title>Thousands of microbial genomes shed light on interconnected biogeochemical processes in an aquifer system.</title>
        <authorList>
            <person name="Anantharaman K."/>
            <person name="Brown C.T."/>
            <person name="Hug L.A."/>
            <person name="Sharon I."/>
            <person name="Castelle C.J."/>
            <person name="Probst A.J."/>
            <person name="Thomas B.C."/>
            <person name="Singh A."/>
            <person name="Wilkins M.J."/>
            <person name="Karaoz U."/>
            <person name="Brodie E.L."/>
            <person name="Williams K.H."/>
            <person name="Hubbard S.S."/>
            <person name="Banfield J.F."/>
        </authorList>
    </citation>
    <scope>NUCLEOTIDE SEQUENCE [LARGE SCALE GENOMIC DNA]</scope>
</reference>
<organism evidence="1 2">
    <name type="scientific">Candidatus Roizmanbacteria bacterium RIFCSPLOWO2_02_FULL_36_11</name>
    <dbReference type="NCBI Taxonomy" id="1802071"/>
    <lineage>
        <taxon>Bacteria</taxon>
        <taxon>Candidatus Roizmaniibacteriota</taxon>
    </lineage>
</organism>
<sequence>MIQILNIIGYADDKQKFAQEFLTMCMAQTSAKVLANLPIEKQKEIQEKIKKAKDQNKITSVLREYQNIDEYQRTLIDITKENFTEYIEKIMPTLTSEQKDKLLEFLSNQR</sequence>